<evidence type="ECO:0000256" key="2">
    <source>
        <dbReference type="SAM" id="Phobius"/>
    </source>
</evidence>
<proteinExistence type="predicted"/>
<accession>A0A3Q0L192</accession>
<dbReference type="EMBL" id="AE016795">
    <property type="protein sequence ID" value="AAO08643.1"/>
    <property type="molecule type" value="Genomic_DNA"/>
</dbReference>
<dbReference type="Proteomes" id="UP000002275">
    <property type="component" value="Chromosome I"/>
</dbReference>
<sequence length="98" mass="11619">MSGNPVSQGEFHSFRIEMRDYMKQQTQLMRQMVELQTKHSNLESQFMRLERTVDDVESRLRPVEQSQSGTNEKTKYNRDLIWLLLGVVSSAFAYFVRK</sequence>
<feature type="transmembrane region" description="Helical" evidence="2">
    <location>
        <begin position="80"/>
        <end position="96"/>
    </location>
</feature>
<reference evidence="3 4" key="2">
    <citation type="journal article" date="2003" name="Infect. Immun.">
        <title>Characterization and pathogenic significance of Vibrio vulnificus antigens preferentially expressed in septicemic patients.</title>
        <authorList>
            <person name="Kim Y.R."/>
            <person name="Lee S.E."/>
            <person name="Kim C.M."/>
            <person name="Kim S.Y."/>
            <person name="Shin E.K."/>
            <person name="Shin D.H."/>
            <person name="Chung S.S."/>
            <person name="Choy H.E."/>
            <person name="Progulske-Fox A."/>
            <person name="Hillman J.D."/>
            <person name="Handfield M."/>
            <person name="Rhee J.H."/>
        </authorList>
    </citation>
    <scope>NUCLEOTIDE SEQUENCE [LARGE SCALE GENOMIC DNA]</scope>
    <source>
        <strain evidence="3 4">CMCP6</strain>
    </source>
</reference>
<protein>
    <submittedName>
        <fullName evidence="3">Chromosome segregation ATPase</fullName>
    </submittedName>
</protein>
<evidence type="ECO:0000256" key="1">
    <source>
        <dbReference type="SAM" id="Coils"/>
    </source>
</evidence>
<evidence type="ECO:0000313" key="4">
    <source>
        <dbReference type="Proteomes" id="UP000002275"/>
    </source>
</evidence>
<dbReference type="AlphaFoldDB" id="A0A3Q0L192"/>
<keyword evidence="2" id="KW-0812">Transmembrane</keyword>
<name>A0A3Q0L192_VIBVU</name>
<evidence type="ECO:0000313" key="3">
    <source>
        <dbReference type="EMBL" id="AAO08643.1"/>
    </source>
</evidence>
<keyword evidence="1" id="KW-0175">Coiled coil</keyword>
<organism evidence="3 4">
    <name type="scientific">Vibrio vulnificus (strain CMCP6)</name>
    <dbReference type="NCBI Taxonomy" id="216895"/>
    <lineage>
        <taxon>Bacteria</taxon>
        <taxon>Pseudomonadati</taxon>
        <taxon>Pseudomonadota</taxon>
        <taxon>Gammaproteobacteria</taxon>
        <taxon>Vibrionales</taxon>
        <taxon>Vibrionaceae</taxon>
        <taxon>Vibrio</taxon>
    </lineage>
</organism>
<keyword evidence="2" id="KW-0472">Membrane</keyword>
<keyword evidence="2" id="KW-1133">Transmembrane helix</keyword>
<dbReference type="RefSeq" id="WP_011078223.1">
    <property type="nucleotide sequence ID" value="NC_004459.3"/>
</dbReference>
<dbReference type="KEGG" id="vvu:VV1_0104"/>
<feature type="coiled-coil region" evidence="1">
    <location>
        <begin position="18"/>
        <end position="59"/>
    </location>
</feature>
<reference evidence="3 4" key="3">
    <citation type="journal article" date="2011" name="Mol. Syst. Biol.">
        <title>Integrative genome-scale metabolic analysis of Vibrio vulnificus for drug targeting and discovery.</title>
        <authorList>
            <person name="Kim H.U."/>
            <person name="Kim S.Y."/>
            <person name="Jeong H."/>
            <person name="Kim T.Y."/>
            <person name="Kim J.J."/>
            <person name="Choy H.E."/>
            <person name="Yi K.Y."/>
            <person name="Rhee J.H."/>
            <person name="Lee S.Y."/>
        </authorList>
    </citation>
    <scope>NUCLEOTIDE SEQUENCE [LARGE SCALE GENOMIC DNA]</scope>
    <source>
        <strain evidence="3 4">CMCP6</strain>
    </source>
</reference>
<reference evidence="4" key="1">
    <citation type="submission" date="2002-12" db="EMBL/GenBank/DDBJ databases">
        <title>Complete genome sequence of Vibrio vulnificus CMCP6.</title>
        <authorList>
            <person name="Rhee J.H."/>
            <person name="Kim S.Y."/>
            <person name="Chung S.S."/>
            <person name="Kim J.J."/>
            <person name="Moon Y.H."/>
            <person name="Jeong H."/>
            <person name="Choy H.E."/>
        </authorList>
    </citation>
    <scope>NUCLEOTIDE SEQUENCE [LARGE SCALE GENOMIC DNA]</scope>
    <source>
        <strain evidence="4">CMCP6</strain>
    </source>
</reference>
<gene>
    <name evidence="3" type="ordered locus">VV1_0104</name>
</gene>